<sequence length="584" mass="68905">MVEVAATGWNQTGLQPQARRGRSLSWEREHLQTATLSKMLALESMAYLHKALNFLQDLFESVGIPEDQRLERTEVVKSLLDIIISEEETNKKRLLESIALHRKQLDSLCFELNVERFQEEEGITIVQLENDLRLQLEVRSKQKVARMQELRRLQEQDRAFCELFHTPPYGMEWDSVPSLEELDQFRGYLATLAETEAFRQEEFGRAKRQILFLTEELNYTPDSSFEKDILCEDEDISDLSLEKLAALHDLLHQLETLRTENEIVCEELHFQIQKLWDILQVPYEERKALATLMTRSVAKRRKALQSEVDRLEKLRIQNLKKVIEPIRKELALYWGKCFYSQEQRDAFTPYYDEDYTETLLQLHDTEVVQLKHYYEVHRELFEGIQKWEENWKLFLEFERKASDPSRFINRGGNLLKEERQRARLQKTFLKLEEELKAQIDLWEQEHSKTFLVNGQKFMEYVTEQWEMHRLEKEKAKQERHLKKSQQIEVEMLYGSASKIPSKREGLGSKMAGRALKTLNASPQEANRTFELDETILNNGCSRLSPLQRNFQIDSVARTYSAFSQEFSEASKSVDNSEVFNSTNL</sequence>
<dbReference type="GO" id="GO:0008017">
    <property type="term" value="F:microtubule binding"/>
    <property type="evidence" value="ECO:0000318"/>
    <property type="project" value="GO_Central"/>
</dbReference>
<dbReference type="AlphaFoldDB" id="F6WAD9"/>
<evidence type="ECO:0000256" key="1">
    <source>
        <dbReference type="SAM" id="Coils"/>
    </source>
</evidence>
<dbReference type="GeneID" id="100014544"/>
<protein>
    <submittedName>
        <fullName evidence="2">Protein regulator of cytokinesis 1-like</fullName>
    </submittedName>
</protein>
<dbReference type="GeneTree" id="ENSGT00390000009453"/>
<dbReference type="GO" id="GO:0051256">
    <property type="term" value="P:mitotic spindle midzone assembly"/>
    <property type="evidence" value="ECO:0000318"/>
    <property type="project" value="GO_Central"/>
</dbReference>
<dbReference type="Proteomes" id="UP000002280">
    <property type="component" value="Chromosome 1"/>
</dbReference>
<dbReference type="OMA" id="KWISACD"/>
<accession>F6WAD9</accession>
<dbReference type="KEGG" id="mdo:100014544"/>
<keyword evidence="1" id="KW-0175">Coiled coil</keyword>
<reference evidence="2" key="2">
    <citation type="submission" date="2025-08" db="UniProtKB">
        <authorList>
            <consortium name="Ensembl"/>
        </authorList>
    </citation>
    <scope>IDENTIFICATION</scope>
</reference>
<keyword evidence="3" id="KW-1185">Reference proteome</keyword>
<dbReference type="HOGENOM" id="CLU_022964_1_0_1"/>
<dbReference type="eggNOG" id="KOG4302">
    <property type="taxonomic scope" value="Eukaryota"/>
</dbReference>
<feature type="coiled-coil region" evidence="1">
    <location>
        <begin position="414"/>
        <end position="441"/>
    </location>
</feature>
<dbReference type="Ensembl" id="ENSMODT00000024732.3">
    <property type="protein sequence ID" value="ENSMODP00000024302.3"/>
    <property type="gene ID" value="ENSMODG00000019476.3"/>
</dbReference>
<dbReference type="PANTHER" id="PTHR19321">
    <property type="entry name" value="PROTEIN REGULATOR OF CYTOKINESIS 1 PRC1-RELATED"/>
    <property type="match status" value="1"/>
</dbReference>
<dbReference type="InterPro" id="IPR007145">
    <property type="entry name" value="MAP65_Ase1_PRC1"/>
</dbReference>
<evidence type="ECO:0000313" key="3">
    <source>
        <dbReference type="Proteomes" id="UP000002280"/>
    </source>
</evidence>
<dbReference type="Gene3D" id="1.20.58.1520">
    <property type="match status" value="1"/>
</dbReference>
<dbReference type="Bgee" id="ENSMODG00000019476">
    <property type="expression patterns" value="Expressed in ovary and 6 other cell types or tissues"/>
</dbReference>
<dbReference type="InParanoid" id="F6WAD9"/>
<reference evidence="2" key="3">
    <citation type="submission" date="2025-09" db="UniProtKB">
        <authorList>
            <consortium name="Ensembl"/>
        </authorList>
    </citation>
    <scope>IDENTIFICATION</scope>
</reference>
<dbReference type="OrthoDB" id="642895at2759"/>
<name>F6WAD9_MONDO</name>
<dbReference type="Pfam" id="PF03999">
    <property type="entry name" value="MAP65_ASE1"/>
    <property type="match status" value="1"/>
</dbReference>
<dbReference type="STRING" id="13616.ENSMODP00000024302"/>
<reference evidence="2 3" key="1">
    <citation type="journal article" date="2007" name="Nature">
        <title>Genome of the marsupial Monodelphis domestica reveals innovation in non-coding sequences.</title>
        <authorList>
            <person name="Mikkelsen T.S."/>
            <person name="Wakefield M.J."/>
            <person name="Aken B."/>
            <person name="Amemiya C.T."/>
            <person name="Chang J.L."/>
            <person name="Duke S."/>
            <person name="Garber M."/>
            <person name="Gentles A.J."/>
            <person name="Goodstadt L."/>
            <person name="Heger A."/>
            <person name="Jurka J."/>
            <person name="Kamal M."/>
            <person name="Mauceli E."/>
            <person name="Searle S.M."/>
            <person name="Sharpe T."/>
            <person name="Baker M.L."/>
            <person name="Batzer M.A."/>
            <person name="Benos P.V."/>
            <person name="Belov K."/>
            <person name="Clamp M."/>
            <person name="Cook A."/>
            <person name="Cuff J."/>
            <person name="Das R."/>
            <person name="Davidow L."/>
            <person name="Deakin J.E."/>
            <person name="Fazzari M.J."/>
            <person name="Glass J.L."/>
            <person name="Grabherr M."/>
            <person name="Greally J.M."/>
            <person name="Gu W."/>
            <person name="Hore T.A."/>
            <person name="Huttley G.A."/>
            <person name="Kleber M."/>
            <person name="Jirtle R.L."/>
            <person name="Koina E."/>
            <person name="Lee J.T."/>
            <person name="Mahony S."/>
            <person name="Marra M.A."/>
            <person name="Miller R.D."/>
            <person name="Nicholls R.D."/>
            <person name="Oda M."/>
            <person name="Papenfuss A.T."/>
            <person name="Parra Z.E."/>
            <person name="Pollock D.D."/>
            <person name="Ray D.A."/>
            <person name="Schein J.E."/>
            <person name="Speed T.P."/>
            <person name="Thompson K."/>
            <person name="VandeBerg J.L."/>
            <person name="Wade C.M."/>
            <person name="Walker J.A."/>
            <person name="Waters P.D."/>
            <person name="Webber C."/>
            <person name="Weidman J.R."/>
            <person name="Xie X."/>
            <person name="Zody M.C."/>
            <person name="Baldwin J."/>
            <person name="Abdouelleil A."/>
            <person name="Abdulkadir J."/>
            <person name="Abebe A."/>
            <person name="Abera B."/>
            <person name="Abreu J."/>
            <person name="Acer S.C."/>
            <person name="Aftuck L."/>
            <person name="Alexander A."/>
            <person name="An P."/>
            <person name="Anderson E."/>
            <person name="Anderson S."/>
            <person name="Arachi H."/>
            <person name="Azer M."/>
            <person name="Bachantsang P."/>
            <person name="Barry A."/>
            <person name="Bayul T."/>
            <person name="Berlin A."/>
            <person name="Bessette D."/>
            <person name="Bloom T."/>
            <person name="Bloom T."/>
            <person name="Boguslavskiy L."/>
            <person name="Bonnet C."/>
            <person name="Boukhgalter B."/>
            <person name="Bourzgui I."/>
            <person name="Brown A."/>
            <person name="Cahill P."/>
            <person name="Channer S."/>
            <person name="Cheshatsang Y."/>
            <person name="Chuda L."/>
            <person name="Citroen M."/>
            <person name="Collymore A."/>
            <person name="Cooke P."/>
            <person name="Costello M."/>
            <person name="D'Aco K."/>
            <person name="Daza R."/>
            <person name="De Haan G."/>
            <person name="DeGray S."/>
            <person name="DeMaso C."/>
            <person name="Dhargay N."/>
            <person name="Dooley K."/>
            <person name="Dooley E."/>
            <person name="Doricent M."/>
            <person name="Dorje P."/>
            <person name="Dorjee K."/>
            <person name="Dupes A."/>
            <person name="Elong R."/>
            <person name="Falk J."/>
            <person name="Farina A."/>
            <person name="Faro S."/>
            <person name="Ferguson D."/>
            <person name="Fisher S."/>
            <person name="Foley C.D."/>
            <person name="Franke A."/>
            <person name="Friedrich D."/>
            <person name="Gadbois L."/>
            <person name="Gearin G."/>
            <person name="Gearin C.R."/>
            <person name="Giannoukos G."/>
            <person name="Goode T."/>
            <person name="Graham J."/>
            <person name="Grandbois E."/>
            <person name="Grewal S."/>
            <person name="Gyaltsen K."/>
            <person name="Hafez N."/>
            <person name="Hagos B."/>
            <person name="Hall J."/>
            <person name="Henson C."/>
            <person name="Hollinger A."/>
            <person name="Honan T."/>
            <person name="Huard M.D."/>
            <person name="Hughes L."/>
            <person name="Hurhula B."/>
            <person name="Husby M.E."/>
            <person name="Kamat A."/>
            <person name="Kanga B."/>
            <person name="Kashin S."/>
            <person name="Khazanovich D."/>
            <person name="Kisner P."/>
            <person name="Lance K."/>
            <person name="Lara M."/>
            <person name="Lee W."/>
            <person name="Lennon N."/>
            <person name="Letendre F."/>
            <person name="LeVine R."/>
            <person name="Lipovsky A."/>
            <person name="Liu X."/>
            <person name="Liu J."/>
            <person name="Liu S."/>
            <person name="Lokyitsang T."/>
            <person name="Lokyitsang Y."/>
            <person name="Lubonja R."/>
            <person name="Lui A."/>
            <person name="MacDonald P."/>
            <person name="Magnisalis V."/>
            <person name="Maru K."/>
            <person name="Matthews C."/>
            <person name="McCusker W."/>
            <person name="McDonough S."/>
            <person name="Mehta T."/>
            <person name="Meldrim J."/>
            <person name="Meneus L."/>
            <person name="Mihai O."/>
            <person name="Mihalev A."/>
            <person name="Mihova T."/>
            <person name="Mittelman R."/>
            <person name="Mlenga V."/>
            <person name="Montmayeur A."/>
            <person name="Mulrain L."/>
            <person name="Navidi A."/>
            <person name="Naylor J."/>
            <person name="Negash T."/>
            <person name="Nguyen T."/>
            <person name="Nguyen N."/>
            <person name="Nicol R."/>
            <person name="Norbu C."/>
            <person name="Norbu N."/>
            <person name="Novod N."/>
            <person name="O'Neill B."/>
            <person name="Osman S."/>
            <person name="Markiewicz E."/>
            <person name="Oyono O.L."/>
            <person name="Patti C."/>
            <person name="Phunkhang P."/>
            <person name="Pierre F."/>
            <person name="Priest M."/>
            <person name="Raghuraman S."/>
            <person name="Rege F."/>
            <person name="Reyes R."/>
            <person name="Rise C."/>
            <person name="Rogov P."/>
            <person name="Ross K."/>
            <person name="Ryan E."/>
            <person name="Settipalli S."/>
            <person name="Shea T."/>
            <person name="Sherpa N."/>
            <person name="Shi L."/>
            <person name="Shih D."/>
            <person name="Sparrow T."/>
            <person name="Spaulding J."/>
            <person name="Stalker J."/>
            <person name="Stange-Thomann N."/>
            <person name="Stavropoulos S."/>
            <person name="Stone C."/>
            <person name="Strader C."/>
            <person name="Tesfaye S."/>
            <person name="Thomson T."/>
            <person name="Thoulutsang Y."/>
            <person name="Thoulutsang D."/>
            <person name="Topham K."/>
            <person name="Topping I."/>
            <person name="Tsamla T."/>
            <person name="Vassiliev H."/>
            <person name="Vo A."/>
            <person name="Wangchuk T."/>
            <person name="Wangdi T."/>
            <person name="Weiand M."/>
            <person name="Wilkinson J."/>
            <person name="Wilson A."/>
            <person name="Yadav S."/>
            <person name="Young G."/>
            <person name="Yu Q."/>
            <person name="Zembek L."/>
            <person name="Zhong D."/>
            <person name="Zimmer A."/>
            <person name="Zwirko Z."/>
            <person name="Jaffe D.B."/>
            <person name="Alvarez P."/>
            <person name="Brockman W."/>
            <person name="Butler J."/>
            <person name="Chin C."/>
            <person name="Gnerre S."/>
            <person name="MacCallum I."/>
            <person name="Graves J.A."/>
            <person name="Ponting C.P."/>
            <person name="Breen M."/>
            <person name="Samollow P.B."/>
            <person name="Lander E.S."/>
            <person name="Lindblad-Toh K."/>
        </authorList>
    </citation>
    <scope>NUCLEOTIDE SEQUENCE [LARGE SCALE GENOMIC DNA]</scope>
</reference>
<proteinExistence type="predicted"/>
<dbReference type="PANTHER" id="PTHR19321:SF1">
    <property type="entry name" value="PROTEIN REGULATOR OF CYTOKINESIS 1"/>
    <property type="match status" value="1"/>
</dbReference>
<dbReference type="GO" id="GO:0000226">
    <property type="term" value="P:microtubule cytoskeleton organization"/>
    <property type="evidence" value="ECO:0000318"/>
    <property type="project" value="GO_Central"/>
</dbReference>
<dbReference type="GO" id="GO:0005819">
    <property type="term" value="C:spindle"/>
    <property type="evidence" value="ECO:0000318"/>
    <property type="project" value="GO_Central"/>
</dbReference>
<dbReference type="GO" id="GO:0005737">
    <property type="term" value="C:cytoplasm"/>
    <property type="evidence" value="ECO:0000318"/>
    <property type="project" value="GO_Central"/>
</dbReference>
<evidence type="ECO:0000313" key="2">
    <source>
        <dbReference type="Ensembl" id="ENSMODP00000024302.3"/>
    </source>
</evidence>
<dbReference type="GO" id="GO:1990023">
    <property type="term" value="C:mitotic spindle midzone"/>
    <property type="evidence" value="ECO:0000318"/>
    <property type="project" value="GO_Central"/>
</dbReference>
<organism evidence="2 3">
    <name type="scientific">Monodelphis domestica</name>
    <name type="common">Gray short-tailed opossum</name>
    <dbReference type="NCBI Taxonomy" id="13616"/>
    <lineage>
        <taxon>Eukaryota</taxon>
        <taxon>Metazoa</taxon>
        <taxon>Chordata</taxon>
        <taxon>Craniata</taxon>
        <taxon>Vertebrata</taxon>
        <taxon>Euteleostomi</taxon>
        <taxon>Mammalia</taxon>
        <taxon>Metatheria</taxon>
        <taxon>Didelphimorphia</taxon>
        <taxon>Didelphidae</taxon>
        <taxon>Monodelphis</taxon>
    </lineage>
</organism>